<gene>
    <name evidence="2" type="ORF">PGUG_01232</name>
</gene>
<dbReference type="RefSeq" id="XP_001485561.2">
    <property type="nucleotide sequence ID" value="XM_001485511.1"/>
</dbReference>
<sequence length="212" mass="24343">MDYPLGNNTTALEGNLGDRMDTNVTYIAIDTNIWLKHCGRIFKCVRNNAFKISIPLIVFQELRSLRKVSGSHYCPMHATPFCHLSFVSFTLPREILPLRYDGNIASDINETTEFENNSNWRNSVDETILSAVNDHDEIGKNMLRGLNMTITSPTTKQQKVLDTKWAKMFRYCILISDDRNVRLRARTIGLTSFQSKWLFSQLEAIFPAKCID</sequence>
<dbReference type="SUPFAM" id="SSF88723">
    <property type="entry name" value="PIN domain-like"/>
    <property type="match status" value="1"/>
</dbReference>
<protein>
    <recommendedName>
        <fullName evidence="1">PIN domain-containing protein</fullName>
    </recommendedName>
</protein>
<keyword evidence="3" id="KW-1185">Reference proteome</keyword>
<dbReference type="OrthoDB" id="2017974at2759"/>
<dbReference type="eggNOG" id="ENOG502QRU3">
    <property type="taxonomic scope" value="Eukaryota"/>
</dbReference>
<dbReference type="InParanoid" id="A5DD81"/>
<feature type="domain" description="PIN" evidence="1">
    <location>
        <begin position="29"/>
        <end position="194"/>
    </location>
</feature>
<dbReference type="HOGENOM" id="CLU_1300108_0_0_1"/>
<accession>A5DD81</accession>
<dbReference type="GO" id="GO:0004540">
    <property type="term" value="F:RNA nuclease activity"/>
    <property type="evidence" value="ECO:0007669"/>
    <property type="project" value="UniProtKB-ARBA"/>
</dbReference>
<dbReference type="InterPro" id="IPR029060">
    <property type="entry name" value="PIN-like_dom_sf"/>
</dbReference>
<reference evidence="2 3" key="1">
    <citation type="journal article" date="2009" name="Nature">
        <title>Evolution of pathogenicity and sexual reproduction in eight Candida genomes.</title>
        <authorList>
            <person name="Butler G."/>
            <person name="Rasmussen M.D."/>
            <person name="Lin M.F."/>
            <person name="Santos M.A."/>
            <person name="Sakthikumar S."/>
            <person name="Munro C.A."/>
            <person name="Rheinbay E."/>
            <person name="Grabherr M."/>
            <person name="Forche A."/>
            <person name="Reedy J.L."/>
            <person name="Agrafioti I."/>
            <person name="Arnaud M.B."/>
            <person name="Bates S."/>
            <person name="Brown A.J."/>
            <person name="Brunke S."/>
            <person name="Costanzo M.C."/>
            <person name="Fitzpatrick D.A."/>
            <person name="de Groot P.W."/>
            <person name="Harris D."/>
            <person name="Hoyer L.L."/>
            <person name="Hube B."/>
            <person name="Klis F.M."/>
            <person name="Kodira C."/>
            <person name="Lennard N."/>
            <person name="Logue M.E."/>
            <person name="Martin R."/>
            <person name="Neiman A.M."/>
            <person name="Nikolaou E."/>
            <person name="Quail M.A."/>
            <person name="Quinn J."/>
            <person name="Santos M.C."/>
            <person name="Schmitzberger F.F."/>
            <person name="Sherlock G."/>
            <person name="Shah P."/>
            <person name="Silverstein K.A."/>
            <person name="Skrzypek M.S."/>
            <person name="Soll D."/>
            <person name="Staggs R."/>
            <person name="Stansfield I."/>
            <person name="Stumpf M.P."/>
            <person name="Sudbery P.E."/>
            <person name="Srikantha T."/>
            <person name="Zeng Q."/>
            <person name="Berman J."/>
            <person name="Berriman M."/>
            <person name="Heitman J."/>
            <person name="Gow N.A."/>
            <person name="Lorenz M.C."/>
            <person name="Birren B.W."/>
            <person name="Kellis M."/>
            <person name="Cuomo C.A."/>
        </authorList>
    </citation>
    <scope>NUCLEOTIDE SEQUENCE [LARGE SCALE GENOMIC DNA]</scope>
    <source>
        <strain evidence="3">ATCC 6260 / CBS 566 / DSM 6381 / JCM 1539 / NBRC 10279 / NRRL Y-324</strain>
    </source>
</reference>
<dbReference type="AlphaFoldDB" id="A5DD81"/>
<dbReference type="Pfam" id="PF13638">
    <property type="entry name" value="PIN_4"/>
    <property type="match status" value="1"/>
</dbReference>
<evidence type="ECO:0000313" key="2">
    <source>
        <dbReference type="EMBL" id="EDK37134.2"/>
    </source>
</evidence>
<proteinExistence type="predicted"/>
<dbReference type="Proteomes" id="UP000001997">
    <property type="component" value="Unassembled WGS sequence"/>
</dbReference>
<dbReference type="STRING" id="294746.A5DD81"/>
<dbReference type="Gene3D" id="3.40.50.1010">
    <property type="entry name" value="5'-nuclease"/>
    <property type="match status" value="1"/>
</dbReference>
<evidence type="ECO:0000313" key="3">
    <source>
        <dbReference type="Proteomes" id="UP000001997"/>
    </source>
</evidence>
<dbReference type="KEGG" id="pgu:PGUG_01232"/>
<evidence type="ECO:0000259" key="1">
    <source>
        <dbReference type="Pfam" id="PF13638"/>
    </source>
</evidence>
<dbReference type="InterPro" id="IPR002716">
    <property type="entry name" value="PIN_dom"/>
</dbReference>
<dbReference type="GeneID" id="5128373"/>
<dbReference type="EMBL" id="CH408156">
    <property type="protein sequence ID" value="EDK37134.2"/>
    <property type="molecule type" value="Genomic_DNA"/>
</dbReference>
<dbReference type="VEuPathDB" id="FungiDB:PGUG_01232"/>
<organism evidence="2 3">
    <name type="scientific">Meyerozyma guilliermondii (strain ATCC 6260 / CBS 566 / DSM 6381 / JCM 1539 / NBRC 10279 / NRRL Y-324)</name>
    <name type="common">Yeast</name>
    <name type="synonym">Candida guilliermondii</name>
    <dbReference type="NCBI Taxonomy" id="294746"/>
    <lineage>
        <taxon>Eukaryota</taxon>
        <taxon>Fungi</taxon>
        <taxon>Dikarya</taxon>
        <taxon>Ascomycota</taxon>
        <taxon>Saccharomycotina</taxon>
        <taxon>Pichiomycetes</taxon>
        <taxon>Debaryomycetaceae</taxon>
        <taxon>Meyerozyma</taxon>
    </lineage>
</organism>
<name>A5DD81_PICGU</name>